<name>A0A0G4KHA3_VERLO</name>
<protein>
    <submittedName>
        <fullName evidence="2">Uncharacterized protein</fullName>
    </submittedName>
</protein>
<accession>A0A0G4KHA3</accession>
<evidence type="ECO:0000256" key="1">
    <source>
        <dbReference type="SAM" id="MobiDB-lite"/>
    </source>
</evidence>
<evidence type="ECO:0000313" key="3">
    <source>
        <dbReference type="Proteomes" id="UP000045706"/>
    </source>
</evidence>
<evidence type="ECO:0000313" key="2">
    <source>
        <dbReference type="EMBL" id="CRJ96428.1"/>
    </source>
</evidence>
<dbReference type="EMBL" id="CVQI01000447">
    <property type="protein sequence ID" value="CRJ96428.1"/>
    <property type="molecule type" value="Genomic_DNA"/>
</dbReference>
<reference evidence="3" key="1">
    <citation type="submission" date="2015-05" db="EMBL/GenBank/DDBJ databases">
        <authorList>
            <person name="Fogelqvist Johan"/>
        </authorList>
    </citation>
    <scope>NUCLEOTIDE SEQUENCE [LARGE SCALE GENOMIC DNA]</scope>
</reference>
<gene>
    <name evidence="2" type="ORF">BN1723_008621</name>
</gene>
<organism evidence="2 3">
    <name type="scientific">Verticillium longisporum</name>
    <name type="common">Verticillium dahliae var. longisporum</name>
    <dbReference type="NCBI Taxonomy" id="100787"/>
    <lineage>
        <taxon>Eukaryota</taxon>
        <taxon>Fungi</taxon>
        <taxon>Dikarya</taxon>
        <taxon>Ascomycota</taxon>
        <taxon>Pezizomycotina</taxon>
        <taxon>Sordariomycetes</taxon>
        <taxon>Hypocreomycetidae</taxon>
        <taxon>Glomerellales</taxon>
        <taxon>Plectosphaerellaceae</taxon>
        <taxon>Verticillium</taxon>
    </lineage>
</organism>
<feature type="region of interest" description="Disordered" evidence="1">
    <location>
        <begin position="70"/>
        <end position="92"/>
    </location>
</feature>
<proteinExistence type="predicted"/>
<dbReference type="AlphaFoldDB" id="A0A0G4KHA3"/>
<dbReference type="Proteomes" id="UP000045706">
    <property type="component" value="Unassembled WGS sequence"/>
</dbReference>
<sequence length="167" mass="17892">MSAHYDASSVCGRSGGWEGKTHKGRSTSRHRDLALKDDIRWGTRLFLACFFVPSPGGLAVQSQQLGQAHTYKGHQGGAGAGADYEGPSSSRGRGLAIMARNKGMGRKSRIKRQPVMAMYFQGTMLVGTLTPGRGLEHSEPLHVFPDLTETLSAGWSAFRSAETAGGR</sequence>